<evidence type="ECO:0000313" key="2">
    <source>
        <dbReference type="Proteomes" id="UP001164250"/>
    </source>
</evidence>
<gene>
    <name evidence="1" type="ORF">Patl1_14070</name>
</gene>
<organism evidence="1 2">
    <name type="scientific">Pistacia atlantica</name>
    <dbReference type="NCBI Taxonomy" id="434234"/>
    <lineage>
        <taxon>Eukaryota</taxon>
        <taxon>Viridiplantae</taxon>
        <taxon>Streptophyta</taxon>
        <taxon>Embryophyta</taxon>
        <taxon>Tracheophyta</taxon>
        <taxon>Spermatophyta</taxon>
        <taxon>Magnoliopsida</taxon>
        <taxon>eudicotyledons</taxon>
        <taxon>Gunneridae</taxon>
        <taxon>Pentapetalae</taxon>
        <taxon>rosids</taxon>
        <taxon>malvids</taxon>
        <taxon>Sapindales</taxon>
        <taxon>Anacardiaceae</taxon>
        <taxon>Pistacia</taxon>
    </lineage>
</organism>
<dbReference type="Proteomes" id="UP001164250">
    <property type="component" value="Chromosome 8"/>
</dbReference>
<evidence type="ECO:0000313" key="1">
    <source>
        <dbReference type="EMBL" id="KAJ0090586.1"/>
    </source>
</evidence>
<proteinExistence type="predicted"/>
<accession>A0ACC1AV94</accession>
<name>A0ACC1AV94_9ROSI</name>
<protein>
    <submittedName>
        <fullName evidence="1">Uncharacterized protein</fullName>
    </submittedName>
</protein>
<sequence>MVRIDSDSAEAIAGNEDLVTEILSRIPVKQLIKFKSVSKSWLSLISTSTFSRIHTLKNPSSSISGLFLRRTPTEFQFLSIHANSSLKPLFYPLNFASDPAGIKYLQSCNGLVLCSSFRKLGYKTQYYVYNPTTNCFFTLPPFTDESKTAVFGVNLAFEPSKSPYYKVVCIDIYDSRIGAWRLSGSTFIAPFDMVFDNGVFWNESIVWISPHGASIYFDLTNERQNKMSDLPVLDNWSKRRFRYFGESCGHLHLMEIYGARATRFKVFQLEKDYCNWTVKYEIDLEGVVGAYSEMVRSYLDVDDSNYYAFVPLLVVGDKNGVDASLLLHVPGKIISYNMRDKSFIELVAFNDDKKNKGFGWLDAYPYIQSLAPVC</sequence>
<dbReference type="EMBL" id="CM047904">
    <property type="protein sequence ID" value="KAJ0090586.1"/>
    <property type="molecule type" value="Genomic_DNA"/>
</dbReference>
<comment type="caution">
    <text evidence="1">The sequence shown here is derived from an EMBL/GenBank/DDBJ whole genome shotgun (WGS) entry which is preliminary data.</text>
</comment>
<keyword evidence="2" id="KW-1185">Reference proteome</keyword>
<reference evidence="2" key="1">
    <citation type="journal article" date="2023" name="G3 (Bethesda)">
        <title>Genome assembly and association tests identify interacting loci associated with vigor, precocity, and sex in interspecific pistachio rootstocks.</title>
        <authorList>
            <person name="Palmer W."/>
            <person name="Jacygrad E."/>
            <person name="Sagayaradj S."/>
            <person name="Cavanaugh K."/>
            <person name="Han R."/>
            <person name="Bertier L."/>
            <person name="Beede B."/>
            <person name="Kafkas S."/>
            <person name="Golino D."/>
            <person name="Preece J."/>
            <person name="Michelmore R."/>
        </authorList>
    </citation>
    <scope>NUCLEOTIDE SEQUENCE [LARGE SCALE GENOMIC DNA]</scope>
</reference>